<dbReference type="EC" id="3.2.1.26" evidence="3 8"/>
<sequence length="504" mass="57577">MNKEGKRLAERVRQEEREKLEVVCRDPWRLRFHLMPPVGWLNDPNGLVQADGVYHVFFQYSPFDVNGKDKFWGHYTSRDLLNWDYQGTPFVTDEDFDRNGVYSGCALARDGKVAVFYTGNVKLEGDYDYILEGRRASVVLVESGDGLRFGEKRLLLTNEDYPEDYTQHIRDPKVFRLGDGYEMVLGGRKKNGCGAVLLYESDDLISWHFRRELTSAQPFGYMWECPDLFELDGEWFLSLSPQGLPREEYRFQNVYASGYFAVRGDFRTDGSLEDFSEWDKGFDFYAPQTFQDETGRRLLIGWAGLPDISGEYENPTAERGWQHALTVPRQLTQRDGRLLQYPVPELEALRGEEKRLLPGVETDAGAAFDLELSLEEEGKLTVRIAEGLLFEYNDGEAVLSFRDGDEAGAGIGEGREGTGEGAEAFSGLGRGRGVRKAKSGALKTLRILADTSLVEIYLNRGETVFTTRFYPERPLRVRLDGDVKEARLWKMRAMQVRLDLEKEL</sequence>
<dbReference type="CDD" id="cd18623">
    <property type="entry name" value="GH32_ScrB-like"/>
    <property type="match status" value="1"/>
</dbReference>
<evidence type="ECO:0000256" key="1">
    <source>
        <dbReference type="ARBA" id="ARBA00004914"/>
    </source>
</evidence>
<dbReference type="PANTHER" id="PTHR43101">
    <property type="entry name" value="BETA-FRUCTOSIDASE"/>
    <property type="match status" value="1"/>
</dbReference>
<dbReference type="InterPro" id="IPR001362">
    <property type="entry name" value="Glyco_hydro_32"/>
</dbReference>
<gene>
    <name evidence="12" type="ORF">H9761_04355</name>
</gene>
<feature type="domain" description="Glycosyl hydrolase family 32 C-terminal" evidence="11">
    <location>
        <begin position="443"/>
        <end position="474"/>
    </location>
</feature>
<dbReference type="Gene3D" id="2.60.120.560">
    <property type="entry name" value="Exo-inulinase, domain 1"/>
    <property type="match status" value="1"/>
</dbReference>
<comment type="function">
    <text evidence="9">Enables the bacterium to metabolize sucrose as a sole carbon source.</text>
</comment>
<dbReference type="InterPro" id="IPR023296">
    <property type="entry name" value="Glyco_hydro_beta-prop_sf"/>
</dbReference>
<evidence type="ECO:0000256" key="7">
    <source>
        <dbReference type="ARBA" id="ARBA00033367"/>
    </source>
</evidence>
<keyword evidence="9" id="KW-0963">Cytoplasm</keyword>
<dbReference type="Pfam" id="PF08244">
    <property type="entry name" value="Glyco_hydro_32C"/>
    <property type="match status" value="1"/>
</dbReference>
<dbReference type="Proteomes" id="UP000823891">
    <property type="component" value="Unassembled WGS sequence"/>
</dbReference>
<dbReference type="GO" id="GO:0005737">
    <property type="term" value="C:cytoplasm"/>
    <property type="evidence" value="ECO:0007669"/>
    <property type="project" value="UniProtKB-SubCell"/>
</dbReference>
<dbReference type="InterPro" id="IPR018053">
    <property type="entry name" value="Glyco_hydro_32_AS"/>
</dbReference>
<evidence type="ECO:0000313" key="12">
    <source>
        <dbReference type="EMBL" id="HJC22921.1"/>
    </source>
</evidence>
<dbReference type="PROSITE" id="PS00609">
    <property type="entry name" value="GLYCOSYL_HYDROL_F32"/>
    <property type="match status" value="1"/>
</dbReference>
<dbReference type="PANTHER" id="PTHR43101:SF1">
    <property type="entry name" value="BETA-FRUCTOSIDASE"/>
    <property type="match status" value="1"/>
</dbReference>
<evidence type="ECO:0000256" key="6">
    <source>
        <dbReference type="ARBA" id="ARBA00023295"/>
    </source>
</evidence>
<dbReference type="InterPro" id="IPR006232">
    <property type="entry name" value="Suc6P_hydrolase"/>
</dbReference>
<proteinExistence type="inferred from homology"/>
<dbReference type="AlphaFoldDB" id="A0A9D2SQ80"/>
<comment type="pathway">
    <text evidence="1 9">Glycan biosynthesis; sucrose metabolism.</text>
</comment>
<dbReference type="SMART" id="SM00640">
    <property type="entry name" value="Glyco_32"/>
    <property type="match status" value="1"/>
</dbReference>
<evidence type="ECO:0000256" key="5">
    <source>
        <dbReference type="ARBA" id="ARBA00022801"/>
    </source>
</evidence>
<evidence type="ECO:0000256" key="3">
    <source>
        <dbReference type="ARBA" id="ARBA00012758"/>
    </source>
</evidence>
<dbReference type="InterPro" id="IPR013189">
    <property type="entry name" value="Glyco_hydro_32_C"/>
</dbReference>
<keyword evidence="6 8" id="KW-0326">Glycosidase</keyword>
<evidence type="ECO:0000256" key="9">
    <source>
        <dbReference type="RuleBase" id="RU365015"/>
    </source>
</evidence>
<evidence type="ECO:0000313" key="13">
    <source>
        <dbReference type="Proteomes" id="UP000823891"/>
    </source>
</evidence>
<evidence type="ECO:0000256" key="2">
    <source>
        <dbReference type="ARBA" id="ARBA00009902"/>
    </source>
</evidence>
<evidence type="ECO:0000256" key="8">
    <source>
        <dbReference type="RuleBase" id="RU362110"/>
    </source>
</evidence>
<dbReference type="InterPro" id="IPR051214">
    <property type="entry name" value="GH32_Enzymes"/>
</dbReference>
<dbReference type="NCBIfam" id="TIGR01322">
    <property type="entry name" value="scrB_fam"/>
    <property type="match status" value="1"/>
</dbReference>
<dbReference type="SUPFAM" id="SSF75005">
    <property type="entry name" value="Arabinanase/levansucrase/invertase"/>
    <property type="match status" value="1"/>
</dbReference>
<accession>A0A9D2SQ80</accession>
<dbReference type="InterPro" id="IPR013320">
    <property type="entry name" value="ConA-like_dom_sf"/>
</dbReference>
<reference evidence="12" key="2">
    <citation type="submission" date="2021-04" db="EMBL/GenBank/DDBJ databases">
        <authorList>
            <person name="Gilroy R."/>
        </authorList>
    </citation>
    <scope>NUCLEOTIDE SEQUENCE</scope>
    <source>
        <strain evidence="12">USAMLcec2-132</strain>
    </source>
</reference>
<protein>
    <recommendedName>
        <fullName evidence="4 8">Sucrose-6-phosphate hydrolase</fullName>
        <ecNumber evidence="3 8">3.2.1.26</ecNumber>
    </recommendedName>
    <alternativeName>
        <fullName evidence="7 9">Invertase</fullName>
    </alternativeName>
</protein>
<name>A0A9D2SQ80_9FIRM</name>
<dbReference type="Gene3D" id="2.115.10.20">
    <property type="entry name" value="Glycosyl hydrolase domain, family 43"/>
    <property type="match status" value="1"/>
</dbReference>
<feature type="domain" description="Glycosyl hydrolase family 32 N-terminal" evidence="10">
    <location>
        <begin position="33"/>
        <end position="342"/>
    </location>
</feature>
<dbReference type="InterPro" id="IPR013148">
    <property type="entry name" value="Glyco_hydro_32_N"/>
</dbReference>
<dbReference type="SUPFAM" id="SSF49899">
    <property type="entry name" value="Concanavalin A-like lectins/glucanases"/>
    <property type="match status" value="1"/>
</dbReference>
<dbReference type="Pfam" id="PF00251">
    <property type="entry name" value="Glyco_hydro_32N"/>
    <property type="match status" value="1"/>
</dbReference>
<evidence type="ECO:0000256" key="4">
    <source>
        <dbReference type="ARBA" id="ARBA00019623"/>
    </source>
</evidence>
<dbReference type="GO" id="GO:0004564">
    <property type="term" value="F:beta-fructofuranosidase activity"/>
    <property type="evidence" value="ECO:0007669"/>
    <property type="project" value="UniProtKB-EC"/>
</dbReference>
<comment type="similarity">
    <text evidence="2 8">Belongs to the glycosyl hydrolase 32 family.</text>
</comment>
<keyword evidence="5 8" id="KW-0378">Hydrolase</keyword>
<organism evidence="12 13">
    <name type="scientific">Candidatus Eisenbergiella merdavium</name>
    <dbReference type="NCBI Taxonomy" id="2838551"/>
    <lineage>
        <taxon>Bacteria</taxon>
        <taxon>Bacillati</taxon>
        <taxon>Bacillota</taxon>
        <taxon>Clostridia</taxon>
        <taxon>Lachnospirales</taxon>
        <taxon>Lachnospiraceae</taxon>
        <taxon>Eisenbergiella</taxon>
    </lineage>
</organism>
<keyword evidence="9" id="KW-0119">Carbohydrate metabolism</keyword>
<comment type="caution">
    <text evidence="12">The sequence shown here is derived from an EMBL/GenBank/DDBJ whole genome shotgun (WGS) entry which is preliminary data.</text>
</comment>
<evidence type="ECO:0000259" key="11">
    <source>
        <dbReference type="Pfam" id="PF08244"/>
    </source>
</evidence>
<evidence type="ECO:0000259" key="10">
    <source>
        <dbReference type="Pfam" id="PF00251"/>
    </source>
</evidence>
<comment type="subcellular location">
    <subcellularLocation>
        <location evidence="9">Cytoplasm</location>
    </subcellularLocation>
</comment>
<comment type="catalytic activity">
    <reaction evidence="8">
        <text>Hydrolysis of terminal non-reducing beta-D-fructofuranoside residues in beta-D-fructofuranosides.</text>
        <dbReference type="EC" id="3.2.1.26"/>
    </reaction>
</comment>
<reference evidence="12" key="1">
    <citation type="journal article" date="2021" name="PeerJ">
        <title>Extensive microbial diversity within the chicken gut microbiome revealed by metagenomics and culture.</title>
        <authorList>
            <person name="Gilroy R."/>
            <person name="Ravi A."/>
            <person name="Getino M."/>
            <person name="Pursley I."/>
            <person name="Horton D.L."/>
            <person name="Alikhan N.F."/>
            <person name="Baker D."/>
            <person name="Gharbi K."/>
            <person name="Hall N."/>
            <person name="Watson M."/>
            <person name="Adriaenssens E.M."/>
            <person name="Foster-Nyarko E."/>
            <person name="Jarju S."/>
            <person name="Secka A."/>
            <person name="Antonio M."/>
            <person name="Oren A."/>
            <person name="Chaudhuri R.R."/>
            <person name="La Ragione R."/>
            <person name="Hildebrand F."/>
            <person name="Pallen M.J."/>
        </authorList>
    </citation>
    <scope>NUCLEOTIDE SEQUENCE</scope>
    <source>
        <strain evidence="12">USAMLcec2-132</strain>
    </source>
</reference>
<dbReference type="EMBL" id="DWWS01000018">
    <property type="protein sequence ID" value="HJC22921.1"/>
    <property type="molecule type" value="Genomic_DNA"/>
</dbReference>
<dbReference type="GO" id="GO:0005975">
    <property type="term" value="P:carbohydrate metabolic process"/>
    <property type="evidence" value="ECO:0007669"/>
    <property type="project" value="InterPro"/>
</dbReference>